<dbReference type="GO" id="GO:0016747">
    <property type="term" value="F:acyltransferase activity, transferring groups other than amino-acyl groups"/>
    <property type="evidence" value="ECO:0007669"/>
    <property type="project" value="InterPro"/>
</dbReference>
<evidence type="ECO:0000256" key="2">
    <source>
        <dbReference type="ARBA" id="ARBA00023315"/>
    </source>
</evidence>
<organism evidence="5 6">
    <name type="scientific">Micromonospora echinaurantiaca</name>
    <dbReference type="NCBI Taxonomy" id="47857"/>
    <lineage>
        <taxon>Bacteria</taxon>
        <taxon>Bacillati</taxon>
        <taxon>Actinomycetota</taxon>
        <taxon>Actinomycetes</taxon>
        <taxon>Micromonosporales</taxon>
        <taxon>Micromonosporaceae</taxon>
        <taxon>Micromonospora</taxon>
    </lineage>
</organism>
<sequence>MGGVRVRPAGPEDRAAVDALHEREWGGPYVIAHDTRFDLRTLPTLVAVDGAGAVVGALVHHTDADGLEVVSVVAATPGDGVGTTLLAAAAEAARAAGAARLWLITTNDNLRALRFYQRRGLRLVGVDRGAVDRARRLKPSIPTVGEDGIPLHDELILELRPAPAEQAPATDGEAPATDKAAPTPDGEASAPERRN</sequence>
<keyword evidence="2" id="KW-0012">Acyltransferase</keyword>
<feature type="region of interest" description="Disordered" evidence="3">
    <location>
        <begin position="160"/>
        <end position="195"/>
    </location>
</feature>
<feature type="domain" description="N-acetyltransferase" evidence="4">
    <location>
        <begin position="4"/>
        <end position="142"/>
    </location>
</feature>
<dbReference type="AlphaFoldDB" id="A0A1C5JCD3"/>
<proteinExistence type="predicted"/>
<dbReference type="InterPro" id="IPR050832">
    <property type="entry name" value="Bact_Acetyltransf"/>
</dbReference>
<accession>A0A1C5JCD3</accession>
<gene>
    <name evidence="5" type="ORF">GA0070609_4313</name>
</gene>
<evidence type="ECO:0000313" key="6">
    <source>
        <dbReference type="Proteomes" id="UP000198217"/>
    </source>
</evidence>
<protein>
    <submittedName>
        <fullName evidence="5">Acetyltransferase (GNAT) family protein</fullName>
    </submittedName>
</protein>
<evidence type="ECO:0000259" key="4">
    <source>
        <dbReference type="PROSITE" id="PS51186"/>
    </source>
</evidence>
<evidence type="ECO:0000256" key="1">
    <source>
        <dbReference type="ARBA" id="ARBA00022679"/>
    </source>
</evidence>
<keyword evidence="6" id="KW-1185">Reference proteome</keyword>
<reference evidence="5 6" key="1">
    <citation type="submission" date="2016-06" db="EMBL/GenBank/DDBJ databases">
        <authorList>
            <person name="Kjaerup R.B."/>
            <person name="Dalgaard T.S."/>
            <person name="Juul-Madsen H.R."/>
        </authorList>
    </citation>
    <scope>NUCLEOTIDE SEQUENCE [LARGE SCALE GENOMIC DNA]</scope>
    <source>
        <strain evidence="5 6">DSM 43904</strain>
    </source>
</reference>
<dbReference type="PANTHER" id="PTHR43877">
    <property type="entry name" value="AMINOALKYLPHOSPHONATE N-ACETYLTRANSFERASE-RELATED-RELATED"/>
    <property type="match status" value="1"/>
</dbReference>
<dbReference type="RefSeq" id="WP_088995398.1">
    <property type="nucleotide sequence ID" value="NZ_LT607750.1"/>
</dbReference>
<dbReference type="EMBL" id="LT607750">
    <property type="protein sequence ID" value="SCG68230.1"/>
    <property type="molecule type" value="Genomic_DNA"/>
</dbReference>
<name>A0A1C5JCD3_9ACTN</name>
<dbReference type="Proteomes" id="UP000198217">
    <property type="component" value="Chromosome I"/>
</dbReference>
<dbReference type="Gene3D" id="3.40.630.30">
    <property type="match status" value="1"/>
</dbReference>
<dbReference type="PROSITE" id="PS51186">
    <property type="entry name" value="GNAT"/>
    <property type="match status" value="1"/>
</dbReference>
<dbReference type="InterPro" id="IPR016181">
    <property type="entry name" value="Acyl_CoA_acyltransferase"/>
</dbReference>
<feature type="compositionally biased region" description="Low complexity" evidence="3">
    <location>
        <begin position="174"/>
        <end position="185"/>
    </location>
</feature>
<dbReference type="Pfam" id="PF00583">
    <property type="entry name" value="Acetyltransf_1"/>
    <property type="match status" value="1"/>
</dbReference>
<dbReference type="SUPFAM" id="SSF55729">
    <property type="entry name" value="Acyl-CoA N-acyltransferases (Nat)"/>
    <property type="match status" value="1"/>
</dbReference>
<dbReference type="InterPro" id="IPR000182">
    <property type="entry name" value="GNAT_dom"/>
</dbReference>
<evidence type="ECO:0000256" key="3">
    <source>
        <dbReference type="SAM" id="MobiDB-lite"/>
    </source>
</evidence>
<keyword evidence="1 5" id="KW-0808">Transferase</keyword>
<evidence type="ECO:0000313" key="5">
    <source>
        <dbReference type="EMBL" id="SCG68230.1"/>
    </source>
</evidence>